<keyword evidence="4" id="KW-1185">Reference proteome</keyword>
<dbReference type="PROSITE" id="PS51465">
    <property type="entry name" value="KAZAL_2"/>
    <property type="match status" value="1"/>
</dbReference>
<protein>
    <recommendedName>
        <fullName evidence="2">Kazal-like domain-containing protein</fullName>
    </recommendedName>
</protein>
<proteinExistence type="predicted"/>
<evidence type="ECO:0000256" key="1">
    <source>
        <dbReference type="SAM" id="SignalP"/>
    </source>
</evidence>
<reference evidence="3" key="2">
    <citation type="submission" date="2022-10" db="EMBL/GenBank/DDBJ databases">
        <authorList>
            <consortium name="ENA_rothamsted_submissions"/>
            <consortium name="culmorum"/>
            <person name="King R."/>
        </authorList>
    </citation>
    <scope>NUCLEOTIDE SEQUENCE</scope>
</reference>
<dbReference type="InterPro" id="IPR002350">
    <property type="entry name" value="Kazal_dom"/>
</dbReference>
<organism evidence="3 4">
    <name type="scientific">Chironomus riparius</name>
    <dbReference type="NCBI Taxonomy" id="315576"/>
    <lineage>
        <taxon>Eukaryota</taxon>
        <taxon>Metazoa</taxon>
        <taxon>Ecdysozoa</taxon>
        <taxon>Arthropoda</taxon>
        <taxon>Hexapoda</taxon>
        <taxon>Insecta</taxon>
        <taxon>Pterygota</taxon>
        <taxon>Neoptera</taxon>
        <taxon>Endopterygota</taxon>
        <taxon>Diptera</taxon>
        <taxon>Nematocera</taxon>
        <taxon>Chironomoidea</taxon>
        <taxon>Chironomidae</taxon>
        <taxon>Chironominae</taxon>
        <taxon>Chironomus</taxon>
    </lineage>
</organism>
<sequence length="132" mass="14488">MKVAVVLCLLIVAAAATPEDPCDDGCPRIQAPVCGYNTEPEDVVAAACSAIAATAAPQLKFPQFNRRFQPSYSMIRCSRSCTQNYAPVCGYDNNPSFGEQFTNECFLQMYVCEDRGGQPFRDVLRGECFKPI</sequence>
<keyword evidence="1" id="KW-0732">Signal</keyword>
<evidence type="ECO:0000313" key="4">
    <source>
        <dbReference type="Proteomes" id="UP001153620"/>
    </source>
</evidence>
<dbReference type="SUPFAM" id="SSF100895">
    <property type="entry name" value="Kazal-type serine protease inhibitors"/>
    <property type="match status" value="1"/>
</dbReference>
<name>A0A9N9S389_9DIPT</name>
<gene>
    <name evidence="3" type="ORF">CHIRRI_LOCUS13301</name>
</gene>
<feature type="domain" description="Kazal-like" evidence="2">
    <location>
        <begin position="71"/>
        <end position="130"/>
    </location>
</feature>
<dbReference type="InterPro" id="IPR036058">
    <property type="entry name" value="Kazal_dom_sf"/>
</dbReference>
<feature type="chain" id="PRO_5040376605" description="Kazal-like domain-containing protein" evidence="1">
    <location>
        <begin position="17"/>
        <end position="132"/>
    </location>
</feature>
<dbReference type="EMBL" id="OU895880">
    <property type="protein sequence ID" value="CAG9810488.1"/>
    <property type="molecule type" value="Genomic_DNA"/>
</dbReference>
<dbReference type="Gene3D" id="3.30.60.30">
    <property type="match status" value="1"/>
</dbReference>
<dbReference type="AlphaFoldDB" id="A0A9N9S389"/>
<dbReference type="OrthoDB" id="6817055at2759"/>
<accession>A0A9N9S389</accession>
<evidence type="ECO:0000259" key="2">
    <source>
        <dbReference type="PROSITE" id="PS51465"/>
    </source>
</evidence>
<feature type="signal peptide" evidence="1">
    <location>
        <begin position="1"/>
        <end position="16"/>
    </location>
</feature>
<evidence type="ECO:0000313" key="3">
    <source>
        <dbReference type="EMBL" id="CAG9810488.1"/>
    </source>
</evidence>
<dbReference type="Proteomes" id="UP001153620">
    <property type="component" value="Chromosome 4"/>
</dbReference>
<reference evidence="3" key="1">
    <citation type="submission" date="2022-01" db="EMBL/GenBank/DDBJ databases">
        <authorList>
            <person name="King R."/>
        </authorList>
    </citation>
    <scope>NUCLEOTIDE SEQUENCE</scope>
</reference>